<sequence length="119" mass="13689">MLIPKYYEQWVDRMEDYLNEIDEDLWRCITSGNYRPRKLEQVTTVGSSTDDKLQAERQEASDKKCLYELRGALPPVVYNYINYSGMELTPTRIVVAEDGEGREEDIEVLTEPSSGSSPC</sequence>
<name>A0AA36E8Z6_LACSI</name>
<dbReference type="Proteomes" id="UP001177003">
    <property type="component" value="Chromosome 5"/>
</dbReference>
<feature type="region of interest" description="Disordered" evidence="1">
    <location>
        <begin position="100"/>
        <end position="119"/>
    </location>
</feature>
<protein>
    <submittedName>
        <fullName evidence="2">Uncharacterized protein</fullName>
    </submittedName>
</protein>
<reference evidence="2" key="1">
    <citation type="submission" date="2023-04" db="EMBL/GenBank/DDBJ databases">
        <authorList>
            <person name="Vijverberg K."/>
            <person name="Xiong W."/>
            <person name="Schranz E."/>
        </authorList>
    </citation>
    <scope>NUCLEOTIDE SEQUENCE</scope>
</reference>
<organism evidence="2 3">
    <name type="scientific">Lactuca saligna</name>
    <name type="common">Willowleaf lettuce</name>
    <dbReference type="NCBI Taxonomy" id="75948"/>
    <lineage>
        <taxon>Eukaryota</taxon>
        <taxon>Viridiplantae</taxon>
        <taxon>Streptophyta</taxon>
        <taxon>Embryophyta</taxon>
        <taxon>Tracheophyta</taxon>
        <taxon>Spermatophyta</taxon>
        <taxon>Magnoliopsida</taxon>
        <taxon>eudicotyledons</taxon>
        <taxon>Gunneridae</taxon>
        <taxon>Pentapetalae</taxon>
        <taxon>asterids</taxon>
        <taxon>campanulids</taxon>
        <taxon>Asterales</taxon>
        <taxon>Asteraceae</taxon>
        <taxon>Cichorioideae</taxon>
        <taxon>Cichorieae</taxon>
        <taxon>Lactucinae</taxon>
        <taxon>Lactuca</taxon>
    </lineage>
</organism>
<evidence type="ECO:0000313" key="3">
    <source>
        <dbReference type="Proteomes" id="UP001177003"/>
    </source>
</evidence>
<proteinExistence type="predicted"/>
<dbReference type="AlphaFoldDB" id="A0AA36E8Z6"/>
<evidence type="ECO:0000313" key="2">
    <source>
        <dbReference type="EMBL" id="CAI9287576.1"/>
    </source>
</evidence>
<gene>
    <name evidence="2" type="ORF">LSALG_LOCUS26932</name>
</gene>
<accession>A0AA36E8Z6</accession>
<dbReference type="EMBL" id="OX465081">
    <property type="protein sequence ID" value="CAI9287576.1"/>
    <property type="molecule type" value="Genomic_DNA"/>
</dbReference>
<evidence type="ECO:0000256" key="1">
    <source>
        <dbReference type="SAM" id="MobiDB-lite"/>
    </source>
</evidence>
<keyword evidence="3" id="KW-1185">Reference proteome</keyword>